<evidence type="ECO:0000313" key="4">
    <source>
        <dbReference type="EMBL" id="KAL3767761.1"/>
    </source>
</evidence>
<feature type="domain" description="EF-hand" evidence="3">
    <location>
        <begin position="222"/>
        <end position="257"/>
    </location>
</feature>
<feature type="compositionally biased region" description="Acidic residues" evidence="2">
    <location>
        <begin position="902"/>
        <end position="916"/>
    </location>
</feature>
<evidence type="ECO:0000256" key="2">
    <source>
        <dbReference type="SAM" id="MobiDB-lite"/>
    </source>
</evidence>
<dbReference type="Pfam" id="PF10979">
    <property type="entry name" value="DUF2786"/>
    <property type="match status" value="1"/>
</dbReference>
<dbReference type="PROSITE" id="PS00018">
    <property type="entry name" value="EF_HAND_1"/>
    <property type="match status" value="1"/>
</dbReference>
<dbReference type="InterPro" id="IPR055592">
    <property type="entry name" value="DUF7168"/>
</dbReference>
<evidence type="ECO:0000313" key="5">
    <source>
        <dbReference type="Proteomes" id="UP001530400"/>
    </source>
</evidence>
<feature type="compositionally biased region" description="Acidic residues" evidence="2">
    <location>
        <begin position="532"/>
        <end position="541"/>
    </location>
</feature>
<feature type="region of interest" description="Disordered" evidence="2">
    <location>
        <begin position="883"/>
        <end position="922"/>
    </location>
</feature>
<organism evidence="4 5">
    <name type="scientific">Cyclotella atomus</name>
    <dbReference type="NCBI Taxonomy" id="382360"/>
    <lineage>
        <taxon>Eukaryota</taxon>
        <taxon>Sar</taxon>
        <taxon>Stramenopiles</taxon>
        <taxon>Ochrophyta</taxon>
        <taxon>Bacillariophyta</taxon>
        <taxon>Coscinodiscophyceae</taxon>
        <taxon>Thalassiosirophycidae</taxon>
        <taxon>Stephanodiscales</taxon>
        <taxon>Stephanodiscaceae</taxon>
        <taxon>Cyclotella</taxon>
    </lineage>
</organism>
<evidence type="ECO:0000259" key="3">
    <source>
        <dbReference type="PROSITE" id="PS50222"/>
    </source>
</evidence>
<proteinExistence type="predicted"/>
<feature type="region of interest" description="Disordered" evidence="2">
    <location>
        <begin position="603"/>
        <end position="684"/>
    </location>
</feature>
<feature type="domain" description="EF-hand" evidence="3">
    <location>
        <begin position="270"/>
        <end position="305"/>
    </location>
</feature>
<name>A0ABD3MUZ3_9STRA</name>
<accession>A0ABD3MUZ3</accession>
<dbReference type="SMART" id="SM00054">
    <property type="entry name" value="EFh"/>
    <property type="match status" value="2"/>
</dbReference>
<dbReference type="Gene3D" id="1.10.238.10">
    <property type="entry name" value="EF-hand"/>
    <property type="match status" value="1"/>
</dbReference>
<keyword evidence="1" id="KW-0106">Calcium</keyword>
<evidence type="ECO:0000256" key="1">
    <source>
        <dbReference type="ARBA" id="ARBA00022837"/>
    </source>
</evidence>
<reference evidence="4 5" key="1">
    <citation type="submission" date="2024-10" db="EMBL/GenBank/DDBJ databases">
        <title>Updated reference genomes for cyclostephanoid diatoms.</title>
        <authorList>
            <person name="Roberts W.R."/>
            <person name="Alverson A.J."/>
        </authorList>
    </citation>
    <scope>NUCLEOTIDE SEQUENCE [LARGE SCALE GENOMIC DNA]</scope>
    <source>
        <strain evidence="4 5">AJA010-31</strain>
    </source>
</reference>
<dbReference type="SUPFAM" id="SSF47473">
    <property type="entry name" value="EF-hand"/>
    <property type="match status" value="1"/>
</dbReference>
<dbReference type="PROSITE" id="PS50222">
    <property type="entry name" value="EF_HAND_2"/>
    <property type="match status" value="2"/>
</dbReference>
<dbReference type="InterPro" id="IPR024498">
    <property type="entry name" value="DUF2786"/>
</dbReference>
<gene>
    <name evidence="4" type="ORF">ACHAWO_003158</name>
</gene>
<dbReference type="Pfam" id="PF23771">
    <property type="entry name" value="DUF7168"/>
    <property type="match status" value="1"/>
</dbReference>
<feature type="compositionally biased region" description="Basic and acidic residues" evidence="2">
    <location>
        <begin position="475"/>
        <end position="492"/>
    </location>
</feature>
<sequence>MKRKGKQKTSNTNRQLQLRKPSPLGFAIHNMPRLSLFKKKGKKPEQLEVTTTNRTGPTVQFNDGISIITPLTGLPPDDQPSRLQQLGMAPPQVNGVNTLYDIACCSNDEMSAITSGIPSPEKTPKNEGNSVKFGNVTELGAKRIMNHPVLPGVDDESEDIIYEDVAEGSQASPRSAGSPVHIVGGLTSSSRVLVDEITKQNSERKLRDTIEKNSSWLTRSKYFQHAVEASFDMVDADKSGDITLDEMYAGLLLIHLKLAVYVGAPACRPASREYVSEIFHLLKADDDDTLNKKEFAVVMKILYSQVFTRIVIQWTLTLMIVPVLSQYIMEYTTLAFWIAHEFWKDIDDDLDPVQRFLYNIWLYILTKTPDWLDDIGRNFVKLLQMVPWETWEGMPRLILNSLLVFVAVPYALNRVEDFFKKVAHKHDESEKQPIPRSSSIEFISVLTPAETPMDSPPESCASESAAANESLNNTDARESTSQEQDSSTHDDPSENQNALKRKAHDMNDSDSEIEDVTDQYVKRKRSASPEIIEVEDVSDEEPDRKQSCAHASQSGHEENDGLGSDGSSDGESCGGISSDSDIEDVTEFMLAKKKEQLLEDINGAIDLGDSDSADDTANAKKKRSEKRISSGRYKKKKQVTESPIEVSIDPKDIPACPGQKCTHDDEEDHTNSSNEEAVQEDNDVDHSIKQRIVKLLNTGFHSESNENEAKNAMKLARRLMERYNLDQSVLLRDGSLNDFSTTNDDNDGTPLGGGIVTVSICHRKNGKALSSLPRWIDFLVPPICANFSVDAFKTLSRVKAYRAGECTVSFYGIKNNAQLGAYAFKIATEKISLMSTNYAPPYQELGSHSDTKNARLSYALGIVIGIDRDVTEELRKEEQRRKAKLNKARRSAKTDDKGACNEDSDDECNSTADDGDNPEHPIDLTLEQLESENAAQLALVDHQKKIAQDILKENNIKITSGRKKKSMTVNIDAYEKGITDSKDIDINQQAIGDA</sequence>
<feature type="compositionally biased region" description="Low complexity" evidence="2">
    <location>
        <begin position="458"/>
        <end position="473"/>
    </location>
</feature>
<dbReference type="EMBL" id="JALLPJ020001359">
    <property type="protein sequence ID" value="KAL3767761.1"/>
    <property type="molecule type" value="Genomic_DNA"/>
</dbReference>
<feature type="region of interest" description="Disordered" evidence="2">
    <location>
        <begin position="449"/>
        <end position="581"/>
    </location>
</feature>
<dbReference type="InterPro" id="IPR018247">
    <property type="entry name" value="EF_Hand_1_Ca_BS"/>
</dbReference>
<comment type="caution">
    <text evidence="4">The sequence shown here is derived from an EMBL/GenBank/DDBJ whole genome shotgun (WGS) entry which is preliminary data.</text>
</comment>
<keyword evidence="5" id="KW-1185">Reference proteome</keyword>
<protein>
    <recommendedName>
        <fullName evidence="3">EF-hand domain-containing protein</fullName>
    </recommendedName>
</protein>
<dbReference type="InterPro" id="IPR011992">
    <property type="entry name" value="EF-hand-dom_pair"/>
</dbReference>
<dbReference type="AlphaFoldDB" id="A0ABD3MUZ3"/>
<feature type="compositionally biased region" description="Acidic residues" evidence="2">
    <location>
        <begin position="508"/>
        <end position="517"/>
    </location>
</feature>
<dbReference type="Proteomes" id="UP001530400">
    <property type="component" value="Unassembled WGS sequence"/>
</dbReference>
<dbReference type="InterPro" id="IPR002048">
    <property type="entry name" value="EF_hand_dom"/>
</dbReference>
<feature type="compositionally biased region" description="Low complexity" evidence="2">
    <location>
        <begin position="561"/>
        <end position="579"/>
    </location>
</feature>